<accession>A0A3Q3B0J2</accession>
<dbReference type="InterPro" id="IPR044156">
    <property type="entry name" value="Galectin-like"/>
</dbReference>
<dbReference type="FunFam" id="2.60.120.200:FF:000124">
    <property type="entry name" value="Galectin-4"/>
    <property type="match status" value="2"/>
</dbReference>
<organism evidence="5 6">
    <name type="scientific">Kryptolebias marmoratus</name>
    <name type="common">Mangrove killifish</name>
    <name type="synonym">Rivulus marmoratus</name>
    <dbReference type="NCBI Taxonomy" id="37003"/>
    <lineage>
        <taxon>Eukaryota</taxon>
        <taxon>Metazoa</taxon>
        <taxon>Chordata</taxon>
        <taxon>Craniata</taxon>
        <taxon>Vertebrata</taxon>
        <taxon>Euteleostomi</taxon>
        <taxon>Actinopterygii</taxon>
        <taxon>Neopterygii</taxon>
        <taxon>Teleostei</taxon>
        <taxon>Neoteleostei</taxon>
        <taxon>Acanthomorphata</taxon>
        <taxon>Ovalentaria</taxon>
        <taxon>Atherinomorphae</taxon>
        <taxon>Cyprinodontiformes</taxon>
        <taxon>Rivulidae</taxon>
        <taxon>Kryptolebias</taxon>
    </lineage>
</organism>
<evidence type="ECO:0000256" key="1">
    <source>
        <dbReference type="ARBA" id="ARBA00022734"/>
    </source>
</evidence>
<keyword evidence="1 3" id="KW-0430">Lectin</keyword>
<dbReference type="Ensembl" id="ENSKMAT00000017648.1">
    <property type="protein sequence ID" value="ENSKMAP00000017409.1"/>
    <property type="gene ID" value="ENSKMAG00000012946.1"/>
</dbReference>
<dbReference type="PANTHER" id="PTHR11346">
    <property type="entry name" value="GALECTIN"/>
    <property type="match status" value="1"/>
</dbReference>
<dbReference type="PANTHER" id="PTHR11346:SF32">
    <property type="entry name" value="GALECTIN-4"/>
    <property type="match status" value="1"/>
</dbReference>
<feature type="domain" description="Galectin" evidence="4">
    <location>
        <begin position="181"/>
        <end position="301"/>
    </location>
</feature>
<evidence type="ECO:0000259" key="4">
    <source>
        <dbReference type="PROSITE" id="PS51304"/>
    </source>
</evidence>
<evidence type="ECO:0000256" key="3">
    <source>
        <dbReference type="RuleBase" id="RU102079"/>
    </source>
</evidence>
<dbReference type="PROSITE" id="PS51304">
    <property type="entry name" value="GALECTIN"/>
    <property type="match status" value="2"/>
</dbReference>
<evidence type="ECO:0000256" key="2">
    <source>
        <dbReference type="ARBA" id="ARBA00022737"/>
    </source>
</evidence>
<dbReference type="Gene3D" id="2.60.120.200">
    <property type="match status" value="2"/>
</dbReference>
<dbReference type="GeneTree" id="ENSGT00940000162258"/>
<name>A0A3Q3B0J2_KRYMA</name>
<dbReference type="CDD" id="cd00070">
    <property type="entry name" value="GLECT"/>
    <property type="match status" value="2"/>
</dbReference>
<keyword evidence="2" id="KW-0677">Repeat</keyword>
<protein>
    <recommendedName>
        <fullName evidence="3">Galectin</fullName>
    </recommendedName>
</protein>
<dbReference type="AlphaFoldDB" id="A0A3Q3B0J2"/>
<dbReference type="InterPro" id="IPR013320">
    <property type="entry name" value="ConA-like_dom_sf"/>
</dbReference>
<feature type="domain" description="Galectin" evidence="4">
    <location>
        <begin position="9"/>
        <end position="140"/>
    </location>
</feature>
<dbReference type="SUPFAM" id="SSF49899">
    <property type="entry name" value="Concanavalin A-like lectins/glucanases"/>
    <property type="match status" value="2"/>
</dbReference>
<dbReference type="InterPro" id="IPR001079">
    <property type="entry name" value="Galectin_CRD"/>
</dbReference>
<evidence type="ECO:0000313" key="6">
    <source>
        <dbReference type="Proteomes" id="UP000264800"/>
    </source>
</evidence>
<reference evidence="5" key="2">
    <citation type="submission" date="2025-09" db="UniProtKB">
        <authorList>
            <consortium name="Ensembl"/>
        </authorList>
    </citation>
    <scope>IDENTIFICATION</scope>
</reference>
<evidence type="ECO:0000313" key="5">
    <source>
        <dbReference type="Ensembl" id="ENSKMAP00000017409.1"/>
    </source>
</evidence>
<dbReference type="SMART" id="SM00276">
    <property type="entry name" value="GLECT"/>
    <property type="match status" value="2"/>
</dbReference>
<dbReference type="GO" id="GO:0030246">
    <property type="term" value="F:carbohydrate binding"/>
    <property type="evidence" value="ECO:0007669"/>
    <property type="project" value="UniProtKB-UniRule"/>
</dbReference>
<reference evidence="5" key="1">
    <citation type="submission" date="2025-08" db="UniProtKB">
        <authorList>
            <consortium name="Ensembl"/>
        </authorList>
    </citation>
    <scope>IDENTIFICATION</scope>
</reference>
<dbReference type="SMART" id="SM00908">
    <property type="entry name" value="Gal-bind_lectin"/>
    <property type="match status" value="2"/>
</dbReference>
<sequence>TMFYQEIPFTGSVHGGLQEGKSIIVSGRVLPHANRFHVNLQCGSRAGADIALHVNPRYDGQPYMVTNTFQHGCWGSEERKHNLPLPSGSNFTLQITVTRDFYQISVNGGTFMDFRHRLAYQQVDTISVDGSVEVSSISFMSAFPSQAFPTQAGFPSFPAFPPQPGFPALPGFAPSTPVVPYKNFISGGLHPGRTIMIQGTILSGATRFHVNLSHPSGIALHYNPRFNENAVVRNTKLLDRWSSEERGGGMPFQWGQPFTNNVFRVVVNGMQAHVYNHRFTPLSNINILEIDGDVQLSSVSL</sequence>
<proteinExistence type="predicted"/>
<dbReference type="Pfam" id="PF00337">
    <property type="entry name" value="Gal-bind_lectin"/>
    <property type="match status" value="2"/>
</dbReference>
<dbReference type="Proteomes" id="UP000264800">
    <property type="component" value="Unplaced"/>
</dbReference>
<keyword evidence="6" id="KW-1185">Reference proteome</keyword>